<evidence type="ECO:0000256" key="2">
    <source>
        <dbReference type="ARBA" id="ARBA00022559"/>
    </source>
</evidence>
<dbReference type="InterPro" id="IPR036249">
    <property type="entry name" value="Thioredoxin-like_sf"/>
</dbReference>
<dbReference type="PROSITE" id="PS51257">
    <property type="entry name" value="PROKAR_LIPOPROTEIN"/>
    <property type="match status" value="1"/>
</dbReference>
<dbReference type="GO" id="GO:0004601">
    <property type="term" value="F:peroxidase activity"/>
    <property type="evidence" value="ECO:0007669"/>
    <property type="project" value="UniProtKB-KW"/>
</dbReference>
<evidence type="ECO:0000256" key="4">
    <source>
        <dbReference type="RuleBase" id="RU000499"/>
    </source>
</evidence>
<protein>
    <recommendedName>
        <fullName evidence="4">Glutathione peroxidase</fullName>
    </recommendedName>
</protein>
<name>A0A821XA40_9BILA</name>
<dbReference type="GO" id="GO:0006979">
    <property type="term" value="P:response to oxidative stress"/>
    <property type="evidence" value="ECO:0007669"/>
    <property type="project" value="InterPro"/>
</dbReference>
<dbReference type="Gene3D" id="3.40.30.10">
    <property type="entry name" value="Glutaredoxin"/>
    <property type="match status" value="1"/>
</dbReference>
<comment type="similarity">
    <text evidence="1 4">Belongs to the glutathione peroxidase family.</text>
</comment>
<dbReference type="EMBL" id="CAJOBP010088678">
    <property type="protein sequence ID" value="CAF4939682.1"/>
    <property type="molecule type" value="Genomic_DNA"/>
</dbReference>
<accession>A0A821XA40</accession>
<evidence type="ECO:0000256" key="3">
    <source>
        <dbReference type="ARBA" id="ARBA00023002"/>
    </source>
</evidence>
<evidence type="ECO:0000313" key="6">
    <source>
        <dbReference type="Proteomes" id="UP000663873"/>
    </source>
</evidence>
<dbReference type="AlphaFoldDB" id="A0A821XA40"/>
<evidence type="ECO:0000313" key="5">
    <source>
        <dbReference type="EMBL" id="CAF4939682.1"/>
    </source>
</evidence>
<dbReference type="PANTHER" id="PTHR11592">
    <property type="entry name" value="GLUTATHIONE PEROXIDASE"/>
    <property type="match status" value="1"/>
</dbReference>
<feature type="non-terminal residue" evidence="5">
    <location>
        <position position="45"/>
    </location>
</feature>
<proteinExistence type="inferred from homology"/>
<keyword evidence="2 4" id="KW-0575">Peroxidase</keyword>
<dbReference type="InterPro" id="IPR029759">
    <property type="entry name" value="GPX_AS"/>
</dbReference>
<dbReference type="PANTHER" id="PTHR11592:SF78">
    <property type="entry name" value="GLUTATHIONE PEROXIDASE"/>
    <property type="match status" value="1"/>
</dbReference>
<dbReference type="PROSITE" id="PS00460">
    <property type="entry name" value="GLUTATHIONE_PEROXID_1"/>
    <property type="match status" value="1"/>
</dbReference>
<dbReference type="PRINTS" id="PR01011">
    <property type="entry name" value="GLUTPROXDASE"/>
</dbReference>
<dbReference type="PROSITE" id="PS51355">
    <property type="entry name" value="GLUTATHIONE_PEROXID_3"/>
    <property type="match status" value="1"/>
</dbReference>
<reference evidence="5" key="1">
    <citation type="submission" date="2021-02" db="EMBL/GenBank/DDBJ databases">
        <authorList>
            <person name="Nowell W R."/>
        </authorList>
    </citation>
    <scope>NUCLEOTIDE SEQUENCE</scope>
</reference>
<dbReference type="InterPro" id="IPR000889">
    <property type="entry name" value="Glutathione_peroxidase"/>
</dbReference>
<sequence>MSDFRGKVLMVVNVASSCGKTDREYKRLVDLYARYREQGFEILAF</sequence>
<organism evidence="5 6">
    <name type="scientific">Rotaria socialis</name>
    <dbReference type="NCBI Taxonomy" id="392032"/>
    <lineage>
        <taxon>Eukaryota</taxon>
        <taxon>Metazoa</taxon>
        <taxon>Spiralia</taxon>
        <taxon>Gnathifera</taxon>
        <taxon>Rotifera</taxon>
        <taxon>Eurotatoria</taxon>
        <taxon>Bdelloidea</taxon>
        <taxon>Philodinida</taxon>
        <taxon>Philodinidae</taxon>
        <taxon>Rotaria</taxon>
    </lineage>
</organism>
<keyword evidence="6" id="KW-1185">Reference proteome</keyword>
<dbReference type="SUPFAM" id="SSF52833">
    <property type="entry name" value="Thioredoxin-like"/>
    <property type="match status" value="1"/>
</dbReference>
<dbReference type="Pfam" id="PF00255">
    <property type="entry name" value="GSHPx"/>
    <property type="match status" value="1"/>
</dbReference>
<dbReference type="Proteomes" id="UP000663873">
    <property type="component" value="Unassembled WGS sequence"/>
</dbReference>
<keyword evidence="3 4" id="KW-0560">Oxidoreductase</keyword>
<comment type="caution">
    <text evidence="5">The sequence shown here is derived from an EMBL/GenBank/DDBJ whole genome shotgun (WGS) entry which is preliminary data.</text>
</comment>
<evidence type="ECO:0000256" key="1">
    <source>
        <dbReference type="ARBA" id="ARBA00006926"/>
    </source>
</evidence>
<gene>
    <name evidence="5" type="ORF">UJA718_LOCUS47259</name>
</gene>